<dbReference type="AlphaFoldDB" id="A0A1Y5FEX1"/>
<proteinExistence type="predicted"/>
<protein>
    <submittedName>
        <fullName evidence="1">Uncharacterized protein</fullName>
    </submittedName>
</protein>
<organism evidence="1 2">
    <name type="scientific">Halobacteriovorax marinus</name>
    <dbReference type="NCBI Taxonomy" id="97084"/>
    <lineage>
        <taxon>Bacteria</taxon>
        <taxon>Pseudomonadati</taxon>
        <taxon>Bdellovibrionota</taxon>
        <taxon>Bacteriovoracia</taxon>
        <taxon>Bacteriovoracales</taxon>
        <taxon>Halobacteriovoraceae</taxon>
        <taxon>Halobacteriovorax</taxon>
    </lineage>
</organism>
<evidence type="ECO:0000313" key="2">
    <source>
        <dbReference type="Proteomes" id="UP000196531"/>
    </source>
</evidence>
<comment type="caution">
    <text evidence="1">The sequence shown here is derived from an EMBL/GenBank/DDBJ whole genome shotgun (WGS) entry which is preliminary data.</text>
</comment>
<accession>A0A1Y5FEX1</accession>
<reference evidence="2" key="1">
    <citation type="journal article" date="2017" name="Proc. Natl. Acad. Sci. U.S.A.">
        <title>Simulation of Deepwater Horizon oil plume reveals substrate specialization within a complex community of hydrocarbon-degraders.</title>
        <authorList>
            <person name="Hu P."/>
            <person name="Dubinsky E.A."/>
            <person name="Probst A.J."/>
            <person name="Wang J."/>
            <person name="Sieber C.M.K."/>
            <person name="Tom L.M."/>
            <person name="Gardinali P."/>
            <person name="Banfield J.F."/>
            <person name="Atlas R.M."/>
            <person name="Andersen G.L."/>
        </authorList>
    </citation>
    <scope>NUCLEOTIDE SEQUENCE [LARGE SCALE GENOMIC DNA]</scope>
</reference>
<name>A0A1Y5FEX1_9BACT</name>
<dbReference type="Proteomes" id="UP000196531">
    <property type="component" value="Unassembled WGS sequence"/>
</dbReference>
<dbReference type="EMBL" id="MAAO01000005">
    <property type="protein sequence ID" value="OUR97782.1"/>
    <property type="molecule type" value="Genomic_DNA"/>
</dbReference>
<gene>
    <name evidence="1" type="ORF">A9Q84_06160</name>
</gene>
<sequence length="114" mass="13034">MKFAFVIVFAFFVSIAARSRDLSYKEKMSVLAVKNHLNLKDYFVGQIDPNTLPLKDYISFKVLEQSCVPVASALENISEAEEELKDQSKKLRVFYEGCMEGTLGLGYLYQKYSK</sequence>
<evidence type="ECO:0000313" key="1">
    <source>
        <dbReference type="EMBL" id="OUR97782.1"/>
    </source>
</evidence>